<dbReference type="Proteomes" id="UP000001812">
    <property type="component" value="Chromosome II"/>
</dbReference>
<proteinExistence type="predicted"/>
<protein>
    <submittedName>
        <fullName evidence="1">Uncharacterized protein</fullName>
    </submittedName>
</protein>
<reference evidence="1" key="1">
    <citation type="submission" date="2009-05" db="EMBL/GenBank/DDBJ databases">
        <authorList>
            <person name="Harkins D.M."/>
            <person name="DeShazer D."/>
            <person name="Woods D.E."/>
            <person name="Brinkac L.M."/>
            <person name="Brown K.A."/>
            <person name="Hung G.C."/>
            <person name="Tuanyok A."/>
            <person name="Zhang B."/>
            <person name="Nierman W.C."/>
        </authorList>
    </citation>
    <scope>NUCLEOTIDE SEQUENCE [LARGE SCALE GENOMIC DNA]</scope>
    <source>
        <strain evidence="1">1710a</strain>
    </source>
</reference>
<organism evidence="1">
    <name type="scientific">Burkholderia pseudomallei 1710a</name>
    <dbReference type="NCBI Taxonomy" id="320371"/>
    <lineage>
        <taxon>Bacteria</taxon>
        <taxon>Pseudomonadati</taxon>
        <taxon>Pseudomonadota</taxon>
        <taxon>Betaproteobacteria</taxon>
        <taxon>Burkholderiales</taxon>
        <taxon>Burkholderiaceae</taxon>
        <taxon>Burkholderia</taxon>
        <taxon>pseudomallei group</taxon>
    </lineage>
</organism>
<accession>A0A0E1W6F2</accession>
<evidence type="ECO:0000313" key="1">
    <source>
        <dbReference type="EMBL" id="EET05227.1"/>
    </source>
</evidence>
<gene>
    <name evidence="1" type="ORF">BURPS1710A_A2055</name>
</gene>
<dbReference type="EMBL" id="CM000833">
    <property type="protein sequence ID" value="EET05227.1"/>
    <property type="molecule type" value="Genomic_DNA"/>
</dbReference>
<name>A0A0E1W6F2_BURPE</name>
<sequence>MRAVAYRSRARRASRLVALKPRALPAAPSTSLALVYASDVYLQTCPATIRPEEAR</sequence>
<dbReference type="HOGENOM" id="CLU_3023202_0_0_4"/>
<dbReference type="AlphaFoldDB" id="A0A0E1W6F2"/>